<dbReference type="Pfam" id="PF12796">
    <property type="entry name" value="Ank_2"/>
    <property type="match status" value="1"/>
</dbReference>
<dbReference type="SUPFAM" id="SSF48403">
    <property type="entry name" value="Ankyrin repeat"/>
    <property type="match status" value="1"/>
</dbReference>
<dbReference type="PROSITE" id="PS50088">
    <property type="entry name" value="ANK_REPEAT"/>
    <property type="match status" value="1"/>
</dbReference>
<reference evidence="4" key="1">
    <citation type="journal article" date="2023" name="Mol. Phylogenet. Evol.">
        <title>Genome-scale phylogeny and comparative genomics of the fungal order Sordariales.</title>
        <authorList>
            <person name="Hensen N."/>
            <person name="Bonometti L."/>
            <person name="Westerberg I."/>
            <person name="Brannstrom I.O."/>
            <person name="Guillou S."/>
            <person name="Cros-Aarteil S."/>
            <person name="Calhoun S."/>
            <person name="Haridas S."/>
            <person name="Kuo A."/>
            <person name="Mondo S."/>
            <person name="Pangilinan J."/>
            <person name="Riley R."/>
            <person name="LaButti K."/>
            <person name="Andreopoulos B."/>
            <person name="Lipzen A."/>
            <person name="Chen C."/>
            <person name="Yan M."/>
            <person name="Daum C."/>
            <person name="Ng V."/>
            <person name="Clum A."/>
            <person name="Steindorff A."/>
            <person name="Ohm R.A."/>
            <person name="Martin F."/>
            <person name="Silar P."/>
            <person name="Natvig D.O."/>
            <person name="Lalanne C."/>
            <person name="Gautier V."/>
            <person name="Ament-Velasquez S.L."/>
            <person name="Kruys A."/>
            <person name="Hutchinson M.I."/>
            <person name="Powell A.J."/>
            <person name="Barry K."/>
            <person name="Miller A.N."/>
            <person name="Grigoriev I.V."/>
            <person name="Debuchy R."/>
            <person name="Gladieux P."/>
            <person name="Hiltunen Thoren M."/>
            <person name="Johannesson H."/>
        </authorList>
    </citation>
    <scope>NUCLEOTIDE SEQUENCE</scope>
    <source>
        <strain evidence="4">CBS 955.72</strain>
    </source>
</reference>
<dbReference type="Pfam" id="PF13637">
    <property type="entry name" value="Ank_4"/>
    <property type="match status" value="1"/>
</dbReference>
<keyword evidence="5" id="KW-1185">Reference proteome</keyword>
<feature type="non-terminal residue" evidence="4">
    <location>
        <position position="107"/>
    </location>
</feature>
<dbReference type="InterPro" id="IPR002110">
    <property type="entry name" value="Ankyrin_rpt"/>
</dbReference>
<name>A0AAJ0H6L0_9PEZI</name>
<accession>A0AAJ0H6L0</accession>
<dbReference type="InterPro" id="IPR036770">
    <property type="entry name" value="Ankyrin_rpt-contain_sf"/>
</dbReference>
<dbReference type="AlphaFoldDB" id="A0AAJ0H6L0"/>
<evidence type="ECO:0000256" key="3">
    <source>
        <dbReference type="PROSITE-ProRule" id="PRU00023"/>
    </source>
</evidence>
<feature type="repeat" description="ANK" evidence="3">
    <location>
        <begin position="62"/>
        <end position="94"/>
    </location>
</feature>
<reference evidence="4" key="2">
    <citation type="submission" date="2023-06" db="EMBL/GenBank/DDBJ databases">
        <authorList>
            <consortium name="Lawrence Berkeley National Laboratory"/>
            <person name="Haridas S."/>
            <person name="Hensen N."/>
            <person name="Bonometti L."/>
            <person name="Westerberg I."/>
            <person name="Brannstrom I.O."/>
            <person name="Guillou S."/>
            <person name="Cros-Aarteil S."/>
            <person name="Calhoun S."/>
            <person name="Kuo A."/>
            <person name="Mondo S."/>
            <person name="Pangilinan J."/>
            <person name="Riley R."/>
            <person name="Labutti K."/>
            <person name="Andreopoulos B."/>
            <person name="Lipzen A."/>
            <person name="Chen C."/>
            <person name="Yanf M."/>
            <person name="Daum C."/>
            <person name="Ng V."/>
            <person name="Clum A."/>
            <person name="Steindorff A."/>
            <person name="Ohm R."/>
            <person name="Martin F."/>
            <person name="Silar P."/>
            <person name="Natvig D."/>
            <person name="Lalanne C."/>
            <person name="Gautier V."/>
            <person name="Ament-Velasquez S.L."/>
            <person name="Kruys A."/>
            <person name="Hutchinson M.I."/>
            <person name="Powell A.J."/>
            <person name="Barry K."/>
            <person name="Miller A.N."/>
            <person name="Grigoriev I.V."/>
            <person name="Debuchy R."/>
            <person name="Gladieux P."/>
            <person name="Thoren M.H."/>
            <person name="Johannesson H."/>
        </authorList>
    </citation>
    <scope>NUCLEOTIDE SEQUENCE</scope>
    <source>
        <strain evidence="4">CBS 955.72</strain>
    </source>
</reference>
<evidence type="ECO:0000256" key="2">
    <source>
        <dbReference type="ARBA" id="ARBA00023043"/>
    </source>
</evidence>
<feature type="non-terminal residue" evidence="4">
    <location>
        <position position="1"/>
    </location>
</feature>
<organism evidence="4 5">
    <name type="scientific">Lasiosphaeria hispida</name>
    <dbReference type="NCBI Taxonomy" id="260671"/>
    <lineage>
        <taxon>Eukaryota</taxon>
        <taxon>Fungi</taxon>
        <taxon>Dikarya</taxon>
        <taxon>Ascomycota</taxon>
        <taxon>Pezizomycotina</taxon>
        <taxon>Sordariomycetes</taxon>
        <taxon>Sordariomycetidae</taxon>
        <taxon>Sordariales</taxon>
        <taxon>Lasiosphaeriaceae</taxon>
        <taxon>Lasiosphaeria</taxon>
    </lineage>
</organism>
<evidence type="ECO:0000313" key="5">
    <source>
        <dbReference type="Proteomes" id="UP001275084"/>
    </source>
</evidence>
<proteinExistence type="predicted"/>
<dbReference type="PROSITE" id="PS50297">
    <property type="entry name" value="ANK_REP_REGION"/>
    <property type="match status" value="1"/>
</dbReference>
<keyword evidence="1" id="KW-0677">Repeat</keyword>
<sequence>LFWAVVKGHESAISLLLARGASPANTDRNGFTALAWSILCGSEPMVALLLGQDVFSDIVSGPGATYPHVAAFTGNTRIMQTLIERGFSLNVTDDHGMTPLHYAACDG</sequence>
<protein>
    <submittedName>
        <fullName evidence="4">Ankyrin repeat-containing domain protein</fullName>
    </submittedName>
</protein>
<dbReference type="Gene3D" id="1.25.40.20">
    <property type="entry name" value="Ankyrin repeat-containing domain"/>
    <property type="match status" value="1"/>
</dbReference>
<comment type="caution">
    <text evidence="4">The sequence shown here is derived from an EMBL/GenBank/DDBJ whole genome shotgun (WGS) entry which is preliminary data.</text>
</comment>
<dbReference type="Proteomes" id="UP001275084">
    <property type="component" value="Unassembled WGS sequence"/>
</dbReference>
<dbReference type="SMART" id="SM00248">
    <property type="entry name" value="ANK"/>
    <property type="match status" value="3"/>
</dbReference>
<dbReference type="EMBL" id="JAUIQD010000008">
    <property type="protein sequence ID" value="KAK3341509.1"/>
    <property type="molecule type" value="Genomic_DNA"/>
</dbReference>
<dbReference type="PANTHER" id="PTHR24198:SF165">
    <property type="entry name" value="ANKYRIN REPEAT-CONTAINING PROTEIN-RELATED"/>
    <property type="match status" value="1"/>
</dbReference>
<evidence type="ECO:0000313" key="4">
    <source>
        <dbReference type="EMBL" id="KAK3341509.1"/>
    </source>
</evidence>
<dbReference type="PANTHER" id="PTHR24198">
    <property type="entry name" value="ANKYRIN REPEAT AND PROTEIN KINASE DOMAIN-CONTAINING PROTEIN"/>
    <property type="match status" value="1"/>
</dbReference>
<gene>
    <name evidence="4" type="ORF">B0T25DRAFT_417952</name>
</gene>
<evidence type="ECO:0000256" key="1">
    <source>
        <dbReference type="ARBA" id="ARBA00022737"/>
    </source>
</evidence>
<keyword evidence="2 3" id="KW-0040">ANK repeat</keyword>